<dbReference type="RefSeq" id="WP_306883403.1">
    <property type="nucleotide sequence ID" value="NZ_JAUSUL010000001.1"/>
</dbReference>
<keyword evidence="6" id="KW-1185">Reference proteome</keyword>
<dbReference type="Pfam" id="PF14525">
    <property type="entry name" value="AraC_binding_2"/>
    <property type="match status" value="1"/>
</dbReference>
<dbReference type="Pfam" id="PF12833">
    <property type="entry name" value="HTH_18"/>
    <property type="match status" value="1"/>
</dbReference>
<dbReference type="PRINTS" id="PR00032">
    <property type="entry name" value="HTHARAC"/>
</dbReference>
<sequence>MATTEIRPGPVPLGAFPHFASSDLDEARSFVARTFCDHSLGQTRADERLDACHNHVRGQTLSLNYIRYGADVSIEPGELGSFYLIQIPIRGEATIRHGGQNLEATPRRASLLNADRHTAMRWHSGCEKILIQIDKAALTGLVETLSGHALAGSVLFDPELDFTRPGMGLWGRRVRALFQAADRGEAFTGPGDPWQRMREEELMGALLALQPSNVRHLIDTPGDRLHPRHVKRALAYMRANLDQPLSLGDIAASAGVTGRTLQLAFRDAFAMTPLQVLRRERLKQVRSALLTRPPETPIADIATRWGFSHMGRFSDLYRREYGCLPSETRPLDRA</sequence>
<gene>
    <name evidence="5" type="ORF">J2S73_000038</name>
</gene>
<reference evidence="5" key="1">
    <citation type="submission" date="2023-07" db="EMBL/GenBank/DDBJ databases">
        <title>Genomic Encyclopedia of Type Strains, Phase IV (KMG-IV): sequencing the most valuable type-strain genomes for metagenomic binning, comparative biology and taxonomic classification.</title>
        <authorList>
            <person name="Goeker M."/>
        </authorList>
    </citation>
    <scope>NUCLEOTIDE SEQUENCE</scope>
    <source>
        <strain evidence="5">DSM 21202</strain>
    </source>
</reference>
<organism evidence="5 6">
    <name type="scientific">Amorphus orientalis</name>
    <dbReference type="NCBI Taxonomy" id="649198"/>
    <lineage>
        <taxon>Bacteria</taxon>
        <taxon>Pseudomonadati</taxon>
        <taxon>Pseudomonadota</taxon>
        <taxon>Alphaproteobacteria</taxon>
        <taxon>Hyphomicrobiales</taxon>
        <taxon>Amorphaceae</taxon>
        <taxon>Amorphus</taxon>
    </lineage>
</organism>
<dbReference type="SMART" id="SM00342">
    <property type="entry name" value="HTH_ARAC"/>
    <property type="match status" value="1"/>
</dbReference>
<keyword evidence="2 5" id="KW-0238">DNA-binding</keyword>
<dbReference type="PROSITE" id="PS01124">
    <property type="entry name" value="HTH_ARAC_FAMILY_2"/>
    <property type="match status" value="1"/>
</dbReference>
<name>A0AAE4AQ38_9HYPH</name>
<protein>
    <submittedName>
        <fullName evidence="5">AraC-like DNA-binding protein</fullName>
    </submittedName>
</protein>
<dbReference type="PROSITE" id="PS00041">
    <property type="entry name" value="HTH_ARAC_FAMILY_1"/>
    <property type="match status" value="1"/>
</dbReference>
<dbReference type="GO" id="GO:0043565">
    <property type="term" value="F:sequence-specific DNA binding"/>
    <property type="evidence" value="ECO:0007669"/>
    <property type="project" value="InterPro"/>
</dbReference>
<dbReference type="EMBL" id="JAUSUL010000001">
    <property type="protein sequence ID" value="MDQ0313601.1"/>
    <property type="molecule type" value="Genomic_DNA"/>
</dbReference>
<dbReference type="SUPFAM" id="SSF46689">
    <property type="entry name" value="Homeodomain-like"/>
    <property type="match status" value="2"/>
</dbReference>
<comment type="caution">
    <text evidence="5">The sequence shown here is derived from an EMBL/GenBank/DDBJ whole genome shotgun (WGS) entry which is preliminary data.</text>
</comment>
<evidence type="ECO:0000313" key="6">
    <source>
        <dbReference type="Proteomes" id="UP001229244"/>
    </source>
</evidence>
<dbReference type="InterPro" id="IPR020449">
    <property type="entry name" value="Tscrpt_reg_AraC-type_HTH"/>
</dbReference>
<evidence type="ECO:0000256" key="1">
    <source>
        <dbReference type="ARBA" id="ARBA00023015"/>
    </source>
</evidence>
<accession>A0AAE4AQ38</accession>
<dbReference type="InterPro" id="IPR035418">
    <property type="entry name" value="AraC-bd_2"/>
</dbReference>
<dbReference type="InterPro" id="IPR018062">
    <property type="entry name" value="HTH_AraC-typ_CS"/>
</dbReference>
<dbReference type="Gene3D" id="1.10.10.60">
    <property type="entry name" value="Homeodomain-like"/>
    <property type="match status" value="1"/>
</dbReference>
<evidence type="ECO:0000313" key="5">
    <source>
        <dbReference type="EMBL" id="MDQ0313601.1"/>
    </source>
</evidence>
<evidence type="ECO:0000256" key="2">
    <source>
        <dbReference type="ARBA" id="ARBA00023125"/>
    </source>
</evidence>
<dbReference type="InterPro" id="IPR018060">
    <property type="entry name" value="HTH_AraC"/>
</dbReference>
<dbReference type="PANTHER" id="PTHR46796">
    <property type="entry name" value="HTH-TYPE TRANSCRIPTIONAL ACTIVATOR RHAS-RELATED"/>
    <property type="match status" value="1"/>
</dbReference>
<dbReference type="GO" id="GO:0003700">
    <property type="term" value="F:DNA-binding transcription factor activity"/>
    <property type="evidence" value="ECO:0007669"/>
    <property type="project" value="InterPro"/>
</dbReference>
<feature type="domain" description="HTH araC/xylS-type" evidence="4">
    <location>
        <begin position="231"/>
        <end position="331"/>
    </location>
</feature>
<dbReference type="InterPro" id="IPR050204">
    <property type="entry name" value="AraC_XylS_family_regulators"/>
</dbReference>
<dbReference type="PANTHER" id="PTHR46796:SF12">
    <property type="entry name" value="HTH-TYPE DNA-BINDING TRANSCRIPTIONAL ACTIVATOR EUTR"/>
    <property type="match status" value="1"/>
</dbReference>
<keyword evidence="1" id="KW-0805">Transcription regulation</keyword>
<dbReference type="Proteomes" id="UP001229244">
    <property type="component" value="Unassembled WGS sequence"/>
</dbReference>
<keyword evidence="3" id="KW-0804">Transcription</keyword>
<dbReference type="InterPro" id="IPR009057">
    <property type="entry name" value="Homeodomain-like_sf"/>
</dbReference>
<evidence type="ECO:0000256" key="3">
    <source>
        <dbReference type="ARBA" id="ARBA00023163"/>
    </source>
</evidence>
<dbReference type="AlphaFoldDB" id="A0AAE4AQ38"/>
<evidence type="ECO:0000259" key="4">
    <source>
        <dbReference type="PROSITE" id="PS01124"/>
    </source>
</evidence>
<proteinExistence type="predicted"/>